<keyword evidence="3 5" id="KW-1133">Transmembrane helix</keyword>
<evidence type="ECO:0000256" key="2">
    <source>
        <dbReference type="ARBA" id="ARBA00022692"/>
    </source>
</evidence>
<evidence type="ECO:0000259" key="6">
    <source>
        <dbReference type="SMART" id="SM00752"/>
    </source>
</evidence>
<keyword evidence="2 5" id="KW-0812">Transmembrane</keyword>
<dbReference type="RefSeq" id="WP_147406606.1">
    <property type="nucleotide sequence ID" value="NZ_RBLC01000001.1"/>
</dbReference>
<proteinExistence type="predicted"/>
<feature type="transmembrane region" description="Helical" evidence="5">
    <location>
        <begin position="229"/>
        <end position="259"/>
    </location>
</feature>
<gene>
    <name evidence="7" type="ORF">CLV94_1692</name>
</gene>
<evidence type="ECO:0000313" key="7">
    <source>
        <dbReference type="EMBL" id="RKS26627.1"/>
    </source>
</evidence>
<dbReference type="OrthoDB" id="1496138at2"/>
<evidence type="ECO:0000256" key="4">
    <source>
        <dbReference type="ARBA" id="ARBA00023136"/>
    </source>
</evidence>
<dbReference type="EMBL" id="RBLC01000001">
    <property type="protein sequence ID" value="RKS26627.1"/>
    <property type="molecule type" value="Genomic_DNA"/>
</dbReference>
<sequence length="283" mass="32824">MKFLYNPNLKVEWNSFFRFSIAFYCILSLFSFWEDVPKILIQGDLTHDSALASLHSFITEYGFNTLFDDFVYLVIYVYLFMLGLLCLGAFTRISALFAFLFNLIITKSINDGLHEASYFATSALFYCVIFPRGKFSMDYYIKEFEINETLLKWSLYLLQAHLCLIYFLSGIGKSLNIDWQLLSGTNYDVQIPLSRFILPEALSAGISFFVIIIEIFYPVFINYSKTRKLWLAMTILLHVCIVSLTGFYFFGILMIILNISAYYIPFLKSSPDNDGESEEQLAY</sequence>
<protein>
    <recommendedName>
        <fullName evidence="6">HTTM-like domain-containing protein</fullName>
    </recommendedName>
</protein>
<dbReference type="GO" id="GO:0012505">
    <property type="term" value="C:endomembrane system"/>
    <property type="evidence" value="ECO:0007669"/>
    <property type="project" value="UniProtKB-SubCell"/>
</dbReference>
<reference evidence="7 8" key="1">
    <citation type="submission" date="2018-10" db="EMBL/GenBank/DDBJ databases">
        <title>Genomic Encyclopedia of Archaeal and Bacterial Type Strains, Phase II (KMG-II): from individual species to whole genera.</title>
        <authorList>
            <person name="Goeker M."/>
        </authorList>
    </citation>
    <scope>NUCLEOTIDE SEQUENCE [LARGE SCALE GENOMIC DNA]</scope>
    <source>
        <strain evidence="7 8">DSM 29537</strain>
    </source>
</reference>
<accession>A0A495MKY9</accession>
<evidence type="ECO:0000313" key="8">
    <source>
        <dbReference type="Proteomes" id="UP000277579"/>
    </source>
</evidence>
<keyword evidence="8" id="KW-1185">Reference proteome</keyword>
<feature type="transmembrane region" description="Helical" evidence="5">
    <location>
        <begin position="116"/>
        <end position="133"/>
    </location>
</feature>
<evidence type="ECO:0000256" key="1">
    <source>
        <dbReference type="ARBA" id="ARBA00004127"/>
    </source>
</evidence>
<dbReference type="InterPro" id="IPR011020">
    <property type="entry name" value="HTTM-like"/>
</dbReference>
<feature type="transmembrane region" description="Helical" evidence="5">
    <location>
        <begin position="75"/>
        <end position="104"/>
    </location>
</feature>
<feature type="domain" description="HTTM-like" evidence="6">
    <location>
        <begin position="6"/>
        <end position="266"/>
    </location>
</feature>
<comment type="caution">
    <text evidence="7">The sequence shown here is derived from an EMBL/GenBank/DDBJ whole genome shotgun (WGS) entry which is preliminary data.</text>
</comment>
<dbReference type="SMART" id="SM00752">
    <property type="entry name" value="HTTM"/>
    <property type="match status" value="1"/>
</dbReference>
<keyword evidence="4 5" id="KW-0472">Membrane</keyword>
<evidence type="ECO:0000256" key="5">
    <source>
        <dbReference type="SAM" id="Phobius"/>
    </source>
</evidence>
<dbReference type="AlphaFoldDB" id="A0A495MKY9"/>
<feature type="transmembrane region" description="Helical" evidence="5">
    <location>
        <begin position="153"/>
        <end position="175"/>
    </location>
</feature>
<dbReference type="InterPro" id="IPR053934">
    <property type="entry name" value="HTTM_dom"/>
</dbReference>
<feature type="transmembrane region" description="Helical" evidence="5">
    <location>
        <begin position="196"/>
        <end position="217"/>
    </location>
</feature>
<evidence type="ECO:0000256" key="3">
    <source>
        <dbReference type="ARBA" id="ARBA00022989"/>
    </source>
</evidence>
<dbReference type="Pfam" id="PF05090">
    <property type="entry name" value="HTTM"/>
    <property type="match status" value="1"/>
</dbReference>
<name>A0A495MKY9_9FLAO</name>
<feature type="transmembrane region" description="Helical" evidence="5">
    <location>
        <begin position="16"/>
        <end position="33"/>
    </location>
</feature>
<organism evidence="7 8">
    <name type="scientific">Flavobacterium endophyticum</name>
    <dbReference type="NCBI Taxonomy" id="1540163"/>
    <lineage>
        <taxon>Bacteria</taxon>
        <taxon>Pseudomonadati</taxon>
        <taxon>Bacteroidota</taxon>
        <taxon>Flavobacteriia</taxon>
        <taxon>Flavobacteriales</taxon>
        <taxon>Flavobacteriaceae</taxon>
        <taxon>Flavobacterium</taxon>
    </lineage>
</organism>
<dbReference type="Proteomes" id="UP000277579">
    <property type="component" value="Unassembled WGS sequence"/>
</dbReference>
<comment type="subcellular location">
    <subcellularLocation>
        <location evidence="1">Endomembrane system</location>
        <topology evidence="1">Multi-pass membrane protein</topology>
    </subcellularLocation>
</comment>